<keyword evidence="10 14" id="KW-0479">Metal-binding</keyword>
<accession>G7QBC7</accession>
<dbReference type="NCBIfam" id="NF000595">
    <property type="entry name" value="PRK00015.1-3"/>
    <property type="match status" value="1"/>
</dbReference>
<dbReference type="InterPro" id="IPR022898">
    <property type="entry name" value="RNase_HII"/>
</dbReference>
<dbReference type="InterPro" id="IPR024567">
    <property type="entry name" value="RNase_HII/HIII_dom"/>
</dbReference>
<dbReference type="PANTHER" id="PTHR10954">
    <property type="entry name" value="RIBONUCLEASE H2 SUBUNIT A"/>
    <property type="match status" value="1"/>
</dbReference>
<evidence type="ECO:0000256" key="11">
    <source>
        <dbReference type="ARBA" id="ARBA00022759"/>
    </source>
</evidence>
<evidence type="ECO:0000256" key="6">
    <source>
        <dbReference type="ARBA" id="ARBA00012180"/>
    </source>
</evidence>
<proteinExistence type="inferred from homology"/>
<dbReference type="Proteomes" id="UP000004662">
    <property type="component" value="Chromosome"/>
</dbReference>
<dbReference type="PANTHER" id="PTHR10954:SF18">
    <property type="entry name" value="RIBONUCLEASE HII"/>
    <property type="match status" value="1"/>
</dbReference>
<keyword evidence="19" id="KW-1185">Reference proteome</keyword>
<keyword evidence="12 14" id="KW-0378">Hydrolase</keyword>
<evidence type="ECO:0000313" key="19">
    <source>
        <dbReference type="Proteomes" id="UP000004662"/>
    </source>
</evidence>
<keyword evidence="9 14" id="KW-0540">Nuclease</keyword>
<evidence type="ECO:0000256" key="1">
    <source>
        <dbReference type="ARBA" id="ARBA00000077"/>
    </source>
</evidence>
<evidence type="ECO:0000256" key="5">
    <source>
        <dbReference type="ARBA" id="ARBA00007383"/>
    </source>
</evidence>
<dbReference type="Pfam" id="PF01351">
    <property type="entry name" value="RNase_HII"/>
    <property type="match status" value="1"/>
</dbReference>
<evidence type="ECO:0000256" key="4">
    <source>
        <dbReference type="ARBA" id="ARBA00004496"/>
    </source>
</evidence>
<evidence type="ECO:0000256" key="13">
    <source>
        <dbReference type="ARBA" id="ARBA00023211"/>
    </source>
</evidence>
<protein>
    <recommendedName>
        <fullName evidence="7 14">Ribonuclease HII</fullName>
        <shortName evidence="14">RNase HII</shortName>
        <ecNumber evidence="6 14">3.1.26.4</ecNumber>
    </recommendedName>
</protein>
<comment type="subcellular location">
    <subcellularLocation>
        <location evidence="4 14">Cytoplasm</location>
    </subcellularLocation>
</comment>
<dbReference type="HAMAP" id="MF_00052_B">
    <property type="entry name" value="RNase_HII_B"/>
    <property type="match status" value="1"/>
</dbReference>
<dbReference type="RefSeq" id="WP_009182679.1">
    <property type="nucleotide sequence ID" value="NZ_CM001368.1"/>
</dbReference>
<feature type="binding site" evidence="14 15">
    <location>
        <position position="108"/>
    </location>
    <ligand>
        <name>a divalent metal cation</name>
        <dbReference type="ChEBI" id="CHEBI:60240"/>
    </ligand>
</feature>
<dbReference type="GO" id="GO:0043137">
    <property type="term" value="P:DNA replication, removal of RNA primer"/>
    <property type="evidence" value="ECO:0007669"/>
    <property type="project" value="TreeGrafter"/>
</dbReference>
<comment type="function">
    <text evidence="3 14 16">Endonuclease that specifically degrades the RNA of RNA-DNA hybrids.</text>
</comment>
<dbReference type="HOGENOM" id="CLU_036532_3_1_7"/>
<gene>
    <name evidence="14" type="primary">rnhB</name>
    <name evidence="18" type="ORF">DFW101_3351</name>
</gene>
<dbReference type="GO" id="GO:0004523">
    <property type="term" value="F:RNA-DNA hybrid ribonuclease activity"/>
    <property type="evidence" value="ECO:0007669"/>
    <property type="project" value="UniProtKB-UniRule"/>
</dbReference>
<dbReference type="OrthoDB" id="9803420at2"/>
<dbReference type="GO" id="GO:0030145">
    <property type="term" value="F:manganese ion binding"/>
    <property type="evidence" value="ECO:0007669"/>
    <property type="project" value="UniProtKB-UniRule"/>
</dbReference>
<sequence length="211" mass="22259">MRLTSATCGPLVVGIDEAGRGCLAGPVVAAAVVLPEACQLPGLTDSKKLSATKRDRLAPAIKVQAVAWGLGVAWPAEVDRINILQATFAAMARAVRAMRAAPTVLRIDGDKRIPAAYLNFLDEAPVQEAIIGGDLTVPAISAASILAKTSRDRMMTVFARQFPGYGFEGHKGYGVAAHLAALRQLGPCRIHRLTFRGVLPETSRQLGLPGL</sequence>
<keyword evidence="8 14" id="KW-0963">Cytoplasm</keyword>
<dbReference type="GO" id="GO:0003723">
    <property type="term" value="F:RNA binding"/>
    <property type="evidence" value="ECO:0007669"/>
    <property type="project" value="UniProtKB-UniRule"/>
</dbReference>
<comment type="catalytic activity">
    <reaction evidence="1 14 15 16">
        <text>Endonucleolytic cleavage to 5'-phosphomonoester.</text>
        <dbReference type="EC" id="3.1.26.4"/>
    </reaction>
</comment>
<name>G7QBC7_9BACT</name>
<organism evidence="18 19">
    <name type="scientific">Solidesulfovibrio carbinoliphilus subsp. oakridgensis</name>
    <dbReference type="NCBI Taxonomy" id="694327"/>
    <lineage>
        <taxon>Bacteria</taxon>
        <taxon>Pseudomonadati</taxon>
        <taxon>Thermodesulfobacteriota</taxon>
        <taxon>Desulfovibrionia</taxon>
        <taxon>Desulfovibrionales</taxon>
        <taxon>Desulfovibrionaceae</taxon>
        <taxon>Solidesulfovibrio</taxon>
    </lineage>
</organism>
<evidence type="ECO:0000256" key="12">
    <source>
        <dbReference type="ARBA" id="ARBA00022801"/>
    </source>
</evidence>
<comment type="cofactor">
    <cofactor evidence="14 15">
        <name>Mn(2+)</name>
        <dbReference type="ChEBI" id="CHEBI:29035"/>
    </cofactor>
    <cofactor evidence="14 15">
        <name>Mg(2+)</name>
        <dbReference type="ChEBI" id="CHEBI:18420"/>
    </cofactor>
    <text evidence="14 15">Manganese or magnesium. Binds 1 divalent metal ion per monomer in the absence of substrate. May bind a second metal ion after substrate binding.</text>
</comment>
<evidence type="ECO:0000256" key="7">
    <source>
        <dbReference type="ARBA" id="ARBA00019179"/>
    </source>
</evidence>
<evidence type="ECO:0000259" key="17">
    <source>
        <dbReference type="PROSITE" id="PS51975"/>
    </source>
</evidence>
<dbReference type="Gene3D" id="3.30.420.10">
    <property type="entry name" value="Ribonuclease H-like superfamily/Ribonuclease H"/>
    <property type="match status" value="1"/>
</dbReference>
<evidence type="ECO:0000256" key="3">
    <source>
        <dbReference type="ARBA" id="ARBA00004065"/>
    </source>
</evidence>
<evidence type="ECO:0000313" key="18">
    <source>
        <dbReference type="EMBL" id="EHJ49350.1"/>
    </source>
</evidence>
<comment type="cofactor">
    <cofactor evidence="2">
        <name>Mg(2+)</name>
        <dbReference type="ChEBI" id="CHEBI:18420"/>
    </cofactor>
</comment>
<dbReference type="EC" id="3.1.26.4" evidence="6 14"/>
<dbReference type="SUPFAM" id="SSF53098">
    <property type="entry name" value="Ribonuclease H-like"/>
    <property type="match status" value="1"/>
</dbReference>
<dbReference type="InterPro" id="IPR012337">
    <property type="entry name" value="RNaseH-like_sf"/>
</dbReference>
<dbReference type="GO" id="GO:0006298">
    <property type="term" value="P:mismatch repair"/>
    <property type="evidence" value="ECO:0007669"/>
    <property type="project" value="TreeGrafter"/>
</dbReference>
<dbReference type="InterPro" id="IPR001352">
    <property type="entry name" value="RNase_HII/HIII"/>
</dbReference>
<feature type="binding site" evidence="14 15">
    <location>
        <position position="16"/>
    </location>
    <ligand>
        <name>a divalent metal cation</name>
        <dbReference type="ChEBI" id="CHEBI:60240"/>
    </ligand>
</feature>
<comment type="similarity">
    <text evidence="5 14 16">Belongs to the RNase HII family.</text>
</comment>
<dbReference type="PROSITE" id="PS51975">
    <property type="entry name" value="RNASE_H_2"/>
    <property type="match status" value="1"/>
</dbReference>
<keyword evidence="11 14" id="KW-0255">Endonuclease</keyword>
<evidence type="ECO:0000256" key="8">
    <source>
        <dbReference type="ARBA" id="ARBA00022490"/>
    </source>
</evidence>
<dbReference type="InterPro" id="IPR036397">
    <property type="entry name" value="RNaseH_sf"/>
</dbReference>
<feature type="domain" description="RNase H type-2" evidence="17">
    <location>
        <begin position="10"/>
        <end position="210"/>
    </location>
</feature>
<dbReference type="STRING" id="694327.DFW101_3351"/>
<evidence type="ECO:0000256" key="10">
    <source>
        <dbReference type="ARBA" id="ARBA00022723"/>
    </source>
</evidence>
<evidence type="ECO:0000256" key="14">
    <source>
        <dbReference type="HAMAP-Rule" id="MF_00052"/>
    </source>
</evidence>
<evidence type="ECO:0000256" key="2">
    <source>
        <dbReference type="ARBA" id="ARBA00001946"/>
    </source>
</evidence>
<dbReference type="EMBL" id="CM001368">
    <property type="protein sequence ID" value="EHJ49350.1"/>
    <property type="molecule type" value="Genomic_DNA"/>
</dbReference>
<dbReference type="GO" id="GO:0032299">
    <property type="term" value="C:ribonuclease H2 complex"/>
    <property type="evidence" value="ECO:0007669"/>
    <property type="project" value="TreeGrafter"/>
</dbReference>
<evidence type="ECO:0000256" key="9">
    <source>
        <dbReference type="ARBA" id="ARBA00022722"/>
    </source>
</evidence>
<dbReference type="GO" id="GO:0005737">
    <property type="term" value="C:cytoplasm"/>
    <property type="evidence" value="ECO:0007669"/>
    <property type="project" value="UniProtKB-SubCell"/>
</dbReference>
<dbReference type="AlphaFoldDB" id="G7QBC7"/>
<dbReference type="eggNOG" id="COG0164">
    <property type="taxonomic scope" value="Bacteria"/>
</dbReference>
<dbReference type="CDD" id="cd07182">
    <property type="entry name" value="RNase_HII_bacteria_HII_like"/>
    <property type="match status" value="1"/>
</dbReference>
<evidence type="ECO:0000256" key="15">
    <source>
        <dbReference type="PROSITE-ProRule" id="PRU01319"/>
    </source>
</evidence>
<evidence type="ECO:0000256" key="16">
    <source>
        <dbReference type="RuleBase" id="RU003515"/>
    </source>
</evidence>
<reference evidence="19" key="1">
    <citation type="journal article" date="2015" name="Genome Announc.">
        <title>High-Quality Draft Genome Sequence of Desulfovibrio carbinoliphilus FW-101-2B, an Organic Acid-Oxidizing Sulfate-Reducing Bacterium Isolated from Uranium(VI)-Contaminated Groundwater.</title>
        <authorList>
            <person name="Ramsay B.D."/>
            <person name="Hwang C."/>
            <person name="Woo H.L."/>
            <person name="Carroll S.L."/>
            <person name="Lucas S."/>
            <person name="Han J."/>
            <person name="Lapidus A.L."/>
            <person name="Cheng J.F."/>
            <person name="Goodwin L.A."/>
            <person name="Pitluck S."/>
            <person name="Peters L."/>
            <person name="Chertkov O."/>
            <person name="Held B."/>
            <person name="Detter J.C."/>
            <person name="Han C.S."/>
            <person name="Tapia R."/>
            <person name="Land M.L."/>
            <person name="Hauser L.J."/>
            <person name="Kyrpides N.C."/>
            <person name="Ivanova N.N."/>
            <person name="Mikhailova N."/>
            <person name="Pagani I."/>
            <person name="Woyke T."/>
            <person name="Arkin A.P."/>
            <person name="Dehal P."/>
            <person name="Chivian D."/>
            <person name="Criddle C.S."/>
            <person name="Wu W."/>
            <person name="Chakraborty R."/>
            <person name="Hazen T.C."/>
            <person name="Fields M.W."/>
        </authorList>
    </citation>
    <scope>NUCLEOTIDE SEQUENCE [LARGE SCALE GENOMIC DNA]</scope>
    <source>
        <strain evidence="19">FW-101-2B</strain>
    </source>
</reference>
<keyword evidence="13 14" id="KW-0464">Manganese</keyword>
<feature type="binding site" evidence="14 15">
    <location>
        <position position="17"/>
    </location>
    <ligand>
        <name>a divalent metal cation</name>
        <dbReference type="ChEBI" id="CHEBI:60240"/>
    </ligand>
</feature>